<keyword evidence="2 3" id="KW-0081">Bacteriolytic enzyme</keyword>
<dbReference type="PANTHER" id="PTHR37406">
    <property type="entry name" value="T4-TYPE LYSOZYME 1-RELATED"/>
    <property type="match status" value="1"/>
</dbReference>
<organism evidence="4 5">
    <name type="scientific">Mycoavidus cysteinexigens</name>
    <dbReference type="NCBI Taxonomy" id="1553431"/>
    <lineage>
        <taxon>Bacteria</taxon>
        <taxon>Pseudomonadati</taxon>
        <taxon>Pseudomonadota</taxon>
        <taxon>Betaproteobacteria</taxon>
        <taxon>Burkholderiales</taxon>
        <taxon>Burkholderiaceae</taxon>
        <taxon>Mycoavidus</taxon>
    </lineage>
</organism>
<gene>
    <name evidence="4" type="ORF">MCB1EB_1616</name>
</gene>
<keyword evidence="3" id="KW-0378">Hydrolase</keyword>
<proteinExistence type="inferred from homology"/>
<dbReference type="Proteomes" id="UP000282597">
    <property type="component" value="Chromosome"/>
</dbReference>
<dbReference type="Pfam" id="PF00959">
    <property type="entry name" value="Phage_lysozyme"/>
    <property type="match status" value="1"/>
</dbReference>
<dbReference type="InterPro" id="IPR023346">
    <property type="entry name" value="Lysozyme-like_dom_sf"/>
</dbReference>
<dbReference type="InterPro" id="IPR002196">
    <property type="entry name" value="Glyco_hydro_24"/>
</dbReference>
<dbReference type="SUPFAM" id="SSF53955">
    <property type="entry name" value="Lysozyme-like"/>
    <property type="match status" value="1"/>
</dbReference>
<name>A0A2Z6EWE0_9BURK</name>
<keyword evidence="1 3" id="KW-0929">Antimicrobial</keyword>
<dbReference type="EC" id="3.2.1.17" evidence="3"/>
<evidence type="ECO:0000256" key="1">
    <source>
        <dbReference type="ARBA" id="ARBA00022529"/>
    </source>
</evidence>
<evidence type="ECO:0000256" key="3">
    <source>
        <dbReference type="RuleBase" id="RU003788"/>
    </source>
</evidence>
<dbReference type="InterPro" id="IPR052619">
    <property type="entry name" value="Phage_lysozyme-like"/>
</dbReference>
<dbReference type="GO" id="GO:0031640">
    <property type="term" value="P:killing of cells of another organism"/>
    <property type="evidence" value="ECO:0007669"/>
    <property type="project" value="UniProtKB-KW"/>
</dbReference>
<dbReference type="RefSeq" id="WP_045365263.1">
    <property type="nucleotide sequence ID" value="NZ_AP018150.1"/>
</dbReference>
<evidence type="ECO:0000313" key="4">
    <source>
        <dbReference type="EMBL" id="BBE09777.1"/>
    </source>
</evidence>
<protein>
    <recommendedName>
        <fullName evidence="3">Lysozyme</fullName>
        <ecNumber evidence="3">3.2.1.17</ecNumber>
    </recommendedName>
</protein>
<dbReference type="GO" id="GO:0042742">
    <property type="term" value="P:defense response to bacterium"/>
    <property type="evidence" value="ECO:0007669"/>
    <property type="project" value="UniProtKB-KW"/>
</dbReference>
<sequence>MDQHNRFLLTAELKRDEGVSLKPYTDTVGKLTIGTGRNLSDMGISSHENDYLLSNDIVRVEKGLDEHMPWWQALDPVRQRVLANMCFNLGIGKLLGFKHTLHLMQSGQYTQAADAMLQSKWAVQVNQRAVRLANMMRLGQT</sequence>
<keyword evidence="3" id="KW-0326">Glycosidase</keyword>
<dbReference type="GO" id="GO:0016998">
    <property type="term" value="P:cell wall macromolecule catabolic process"/>
    <property type="evidence" value="ECO:0007669"/>
    <property type="project" value="InterPro"/>
</dbReference>
<keyword evidence="5" id="KW-1185">Reference proteome</keyword>
<comment type="similarity">
    <text evidence="3">Belongs to the glycosyl hydrolase 24 family.</text>
</comment>
<dbReference type="AlphaFoldDB" id="A0A2Z6EWE0"/>
<dbReference type="EMBL" id="AP018150">
    <property type="protein sequence ID" value="BBE09777.1"/>
    <property type="molecule type" value="Genomic_DNA"/>
</dbReference>
<dbReference type="InterPro" id="IPR023347">
    <property type="entry name" value="Lysozyme_dom_sf"/>
</dbReference>
<dbReference type="PANTHER" id="PTHR37406:SF1">
    <property type="entry name" value="T4-TYPE LYSOZYME 1-RELATED"/>
    <property type="match status" value="1"/>
</dbReference>
<dbReference type="Gene3D" id="1.10.530.40">
    <property type="match status" value="1"/>
</dbReference>
<reference evidence="4 5" key="1">
    <citation type="journal article" date="2018" name="Microbes Environ.">
        <title>Comparative Genomic Insights into Endofungal Lifestyles of Two Bacterial Endosymbionts, Mycoavidus cysteinexigens and Burkholderia rhizoxinica.</title>
        <authorList>
            <person name="Sharmin D."/>
            <person name="Guo Y."/>
            <person name="Nishizawa T."/>
            <person name="Ohshima S."/>
            <person name="Sato Y."/>
            <person name="Takashima Y."/>
            <person name="Narisawa K."/>
            <person name="Ohta H."/>
        </authorList>
    </citation>
    <scope>NUCLEOTIDE SEQUENCE [LARGE SCALE GENOMIC DNA]</scope>
    <source>
        <strain evidence="4 5">B1-EB</strain>
    </source>
</reference>
<comment type="catalytic activity">
    <reaction evidence="3">
        <text>Hydrolysis of (1-&gt;4)-beta-linkages between N-acetylmuramic acid and N-acetyl-D-glucosamine residues in a peptidoglycan and between N-acetyl-D-glucosamine residues in chitodextrins.</text>
        <dbReference type="EC" id="3.2.1.17"/>
    </reaction>
</comment>
<dbReference type="GO" id="GO:0003796">
    <property type="term" value="F:lysozyme activity"/>
    <property type="evidence" value="ECO:0007669"/>
    <property type="project" value="UniProtKB-EC"/>
</dbReference>
<dbReference type="KEGG" id="mcys:MCB1EB_1616"/>
<dbReference type="GO" id="GO:0009253">
    <property type="term" value="P:peptidoglycan catabolic process"/>
    <property type="evidence" value="ECO:0007669"/>
    <property type="project" value="InterPro"/>
</dbReference>
<evidence type="ECO:0000256" key="2">
    <source>
        <dbReference type="ARBA" id="ARBA00022638"/>
    </source>
</evidence>
<evidence type="ECO:0000313" key="5">
    <source>
        <dbReference type="Proteomes" id="UP000282597"/>
    </source>
</evidence>
<accession>A0A2Z6EWE0</accession>